<proteinExistence type="predicted"/>
<comment type="caution">
    <text evidence="2">The sequence shown here is derived from an EMBL/GenBank/DDBJ whole genome shotgun (WGS) entry which is preliminary data.</text>
</comment>
<keyword evidence="1" id="KW-0732">Signal</keyword>
<sequence>MGSGSWSGPKGPMWLMRALVLCLLAAVCVGEAGLAQAATTPRRAGAYWTGLSREQKTDLVLGIFDGFNLNENILGITLKNEYTICSDIMESIMRQSDAYFADMTAGRIVTALDGFYAERKNKNIPISWGVWVVVRKNRHDPTLPEFLEELRNLYP</sequence>
<evidence type="ECO:0000256" key="1">
    <source>
        <dbReference type="SAM" id="SignalP"/>
    </source>
</evidence>
<gene>
    <name evidence="2" type="ORF">GTA51_13420</name>
</gene>
<protein>
    <submittedName>
        <fullName evidence="2">Uncharacterized protein</fullName>
    </submittedName>
</protein>
<dbReference type="OrthoDB" id="5454523at2"/>
<feature type="chain" id="PRO_5028901900" evidence="1">
    <location>
        <begin position="38"/>
        <end position="155"/>
    </location>
</feature>
<dbReference type="Proteomes" id="UP000482487">
    <property type="component" value="Unassembled WGS sequence"/>
</dbReference>
<reference evidence="2 3" key="1">
    <citation type="submission" date="2020-01" db="EMBL/GenBank/DDBJ databases">
        <title>Genome sequence of Desulfovibrio aerotolerans DSM 16695(T).</title>
        <authorList>
            <person name="Karnachuk O."/>
            <person name="Avakyan M."/>
            <person name="Mardanov A."/>
            <person name="Kadnikov V."/>
            <person name="Ravin N."/>
        </authorList>
    </citation>
    <scope>NUCLEOTIDE SEQUENCE [LARGE SCALE GENOMIC DNA]</scope>
    <source>
        <strain evidence="2 3">DSM 16695</strain>
    </source>
</reference>
<dbReference type="AlphaFoldDB" id="A0A7C9IT56"/>
<evidence type="ECO:0000313" key="3">
    <source>
        <dbReference type="Proteomes" id="UP000482487"/>
    </source>
</evidence>
<name>A0A7C9IT56_9BACT</name>
<evidence type="ECO:0000313" key="2">
    <source>
        <dbReference type="EMBL" id="MYL84127.1"/>
    </source>
</evidence>
<accession>A0A7C9IT56</accession>
<dbReference type="EMBL" id="WVUD01000025">
    <property type="protein sequence ID" value="MYL84127.1"/>
    <property type="molecule type" value="Genomic_DNA"/>
</dbReference>
<organism evidence="2 3">
    <name type="scientific">Solidesulfovibrio aerotolerans</name>
    <dbReference type="NCBI Taxonomy" id="295255"/>
    <lineage>
        <taxon>Bacteria</taxon>
        <taxon>Pseudomonadati</taxon>
        <taxon>Thermodesulfobacteriota</taxon>
        <taxon>Desulfovibrionia</taxon>
        <taxon>Desulfovibrionales</taxon>
        <taxon>Desulfovibrionaceae</taxon>
        <taxon>Solidesulfovibrio</taxon>
    </lineage>
</organism>
<keyword evidence="3" id="KW-1185">Reference proteome</keyword>
<feature type="signal peptide" evidence="1">
    <location>
        <begin position="1"/>
        <end position="37"/>
    </location>
</feature>